<dbReference type="EMBL" id="JACGCM010000479">
    <property type="protein sequence ID" value="KAF6171544.1"/>
    <property type="molecule type" value="Genomic_DNA"/>
</dbReference>
<evidence type="ECO:0000313" key="3">
    <source>
        <dbReference type="EMBL" id="KAF6171544.1"/>
    </source>
</evidence>
<protein>
    <recommendedName>
        <fullName evidence="2">hAT-like transposase RNase-H fold domain-containing protein</fullName>
    </recommendedName>
</protein>
<dbReference type="AlphaFoldDB" id="A0A7J7NX74"/>
<name>A0A7J7NX74_9MAGN</name>
<accession>A0A7J7NX74</accession>
<evidence type="ECO:0000256" key="1">
    <source>
        <dbReference type="SAM" id="MobiDB-lite"/>
    </source>
</evidence>
<comment type="caution">
    <text evidence="3">The sequence shown here is derived from an EMBL/GenBank/DDBJ whole genome shotgun (WGS) entry which is preliminary data.</text>
</comment>
<feature type="compositionally biased region" description="Low complexity" evidence="1">
    <location>
        <begin position="1"/>
        <end position="11"/>
    </location>
</feature>
<evidence type="ECO:0000313" key="4">
    <source>
        <dbReference type="Proteomes" id="UP000541444"/>
    </source>
</evidence>
<dbReference type="OrthoDB" id="1937726at2759"/>
<feature type="domain" description="hAT-like transposase RNase-H fold" evidence="2">
    <location>
        <begin position="65"/>
        <end position="122"/>
    </location>
</feature>
<keyword evidence="4" id="KW-1185">Reference proteome</keyword>
<sequence length="132" mass="15013">MNSSSAMNSSSTPAPVIGTSSANEDINFQEVQDWLEMEKQKEKEDELESLEVASNKKRKTTSEVLSDHEDPCLKSMGLNMVEKYDKYWNLEKLNPLLLVGVVLDSRLKLDYIEFGFTELYDEGKIALICEKV</sequence>
<evidence type="ECO:0000259" key="2">
    <source>
        <dbReference type="Pfam" id="PF14372"/>
    </source>
</evidence>
<dbReference type="Proteomes" id="UP000541444">
    <property type="component" value="Unassembled WGS sequence"/>
</dbReference>
<gene>
    <name evidence="3" type="ORF">GIB67_018068</name>
</gene>
<proteinExistence type="predicted"/>
<feature type="region of interest" description="Disordered" evidence="1">
    <location>
        <begin position="39"/>
        <end position="66"/>
    </location>
</feature>
<reference evidence="3 4" key="1">
    <citation type="journal article" date="2020" name="IScience">
        <title>Genome Sequencing of the Endangered Kingdonia uniflora (Circaeasteraceae, Ranunculales) Reveals Potential Mechanisms of Evolutionary Specialization.</title>
        <authorList>
            <person name="Sun Y."/>
            <person name="Deng T."/>
            <person name="Zhang A."/>
            <person name="Moore M.J."/>
            <person name="Landis J.B."/>
            <person name="Lin N."/>
            <person name="Zhang H."/>
            <person name="Zhang X."/>
            <person name="Huang J."/>
            <person name="Zhang X."/>
            <person name="Sun H."/>
            <person name="Wang H."/>
        </authorList>
    </citation>
    <scope>NUCLEOTIDE SEQUENCE [LARGE SCALE GENOMIC DNA]</scope>
    <source>
        <strain evidence="3">TB1705</strain>
        <tissue evidence="3">Leaf</tissue>
    </source>
</reference>
<organism evidence="3 4">
    <name type="scientific">Kingdonia uniflora</name>
    <dbReference type="NCBI Taxonomy" id="39325"/>
    <lineage>
        <taxon>Eukaryota</taxon>
        <taxon>Viridiplantae</taxon>
        <taxon>Streptophyta</taxon>
        <taxon>Embryophyta</taxon>
        <taxon>Tracheophyta</taxon>
        <taxon>Spermatophyta</taxon>
        <taxon>Magnoliopsida</taxon>
        <taxon>Ranunculales</taxon>
        <taxon>Circaeasteraceae</taxon>
        <taxon>Kingdonia</taxon>
    </lineage>
</organism>
<dbReference type="InterPro" id="IPR025525">
    <property type="entry name" value="hAT-like_transposase_RNase-H"/>
</dbReference>
<dbReference type="Pfam" id="PF14372">
    <property type="entry name" value="hAT-like_RNase-H"/>
    <property type="match status" value="1"/>
</dbReference>
<dbReference type="GO" id="GO:0003677">
    <property type="term" value="F:DNA binding"/>
    <property type="evidence" value="ECO:0007669"/>
    <property type="project" value="InterPro"/>
</dbReference>
<feature type="region of interest" description="Disordered" evidence="1">
    <location>
        <begin position="1"/>
        <end position="23"/>
    </location>
</feature>